<evidence type="ECO:0000313" key="2">
    <source>
        <dbReference type="EMBL" id="MCB7283339.1"/>
    </source>
</evidence>
<protein>
    <submittedName>
        <fullName evidence="2">MobC family plasmid mobilization relaxosome protein</fullName>
    </submittedName>
    <submittedName>
        <fullName evidence="3">Plasmid mobilization relaxosome protein MobC</fullName>
    </submittedName>
</protein>
<dbReference type="RefSeq" id="WP_057280808.1">
    <property type="nucleotide sequence ID" value="NZ_CAXSOO010000034.1"/>
</dbReference>
<dbReference type="Proteomes" id="UP000283713">
    <property type="component" value="Unassembled WGS sequence"/>
</dbReference>
<name>A0A174STF0_PHOVU</name>
<dbReference type="Proteomes" id="UP001199363">
    <property type="component" value="Unassembled WGS sequence"/>
</dbReference>
<reference evidence="2" key="2">
    <citation type="submission" date="2021-10" db="EMBL/GenBank/DDBJ databases">
        <title>Collection of gut derived symbiotic bacterial strains cultured from healthy donors.</title>
        <authorList>
            <person name="Lin H."/>
            <person name="Littmann E."/>
            <person name="Kohout C."/>
            <person name="Pamer E.G."/>
        </authorList>
    </citation>
    <scope>NUCLEOTIDE SEQUENCE</scope>
    <source>
        <strain evidence="2">DFI.1.167</strain>
    </source>
</reference>
<dbReference type="EMBL" id="QRKA01000011">
    <property type="protein sequence ID" value="RHH79292.1"/>
    <property type="molecule type" value="Genomic_DNA"/>
</dbReference>
<dbReference type="Pfam" id="PF05713">
    <property type="entry name" value="MobC"/>
    <property type="match status" value="1"/>
</dbReference>
<dbReference type="AlphaFoldDB" id="A0A174STF0"/>
<organism evidence="3 4">
    <name type="scientific">Phocaeicola vulgatus</name>
    <name type="common">Bacteroides vulgatus</name>
    <dbReference type="NCBI Taxonomy" id="821"/>
    <lineage>
        <taxon>Bacteria</taxon>
        <taxon>Pseudomonadati</taxon>
        <taxon>Bacteroidota</taxon>
        <taxon>Bacteroidia</taxon>
        <taxon>Bacteroidales</taxon>
        <taxon>Bacteroidaceae</taxon>
        <taxon>Phocaeicola</taxon>
    </lineage>
</organism>
<evidence type="ECO:0000313" key="4">
    <source>
        <dbReference type="Proteomes" id="UP000283713"/>
    </source>
</evidence>
<dbReference type="EMBL" id="JAJCQG010000100">
    <property type="protein sequence ID" value="MCB7283339.1"/>
    <property type="molecule type" value="Genomic_DNA"/>
</dbReference>
<dbReference type="InterPro" id="IPR008687">
    <property type="entry name" value="MobC"/>
</dbReference>
<comment type="caution">
    <text evidence="3">The sequence shown here is derived from an EMBL/GenBank/DDBJ whole genome shotgun (WGS) entry which is preliminary data.</text>
</comment>
<feature type="domain" description="Bacterial mobilisation" evidence="1">
    <location>
        <begin position="55"/>
        <end position="98"/>
    </location>
</feature>
<proteinExistence type="predicted"/>
<gene>
    <name evidence="3" type="ORF">DW193_09355</name>
    <name evidence="2" type="ORF">LI282_20180</name>
</gene>
<evidence type="ECO:0000313" key="3">
    <source>
        <dbReference type="EMBL" id="RHH79292.1"/>
    </source>
</evidence>
<sequence length="102" mass="11947">MDKKNTVTIRLTDEQFGWLRALSRRSKRSQSEVVRSLIEHGTVRERITRENLDIIRKLIGESTNLNQLAKRANAYGFYRVADECRTVAQEISQLIKQLKDDR</sequence>
<reference evidence="3 4" key="1">
    <citation type="submission" date="2018-08" db="EMBL/GenBank/DDBJ databases">
        <title>A genome reference for cultivated species of the human gut microbiota.</title>
        <authorList>
            <person name="Zou Y."/>
            <person name="Xue W."/>
            <person name="Luo G."/>
        </authorList>
    </citation>
    <scope>NUCLEOTIDE SEQUENCE [LARGE SCALE GENOMIC DNA]</scope>
    <source>
        <strain evidence="3 4">AM16-6</strain>
    </source>
</reference>
<accession>A0A174STF0</accession>
<evidence type="ECO:0000259" key="1">
    <source>
        <dbReference type="Pfam" id="PF05713"/>
    </source>
</evidence>